<dbReference type="EMBL" id="CP104064">
    <property type="protein sequence ID" value="WAH35891.1"/>
    <property type="molecule type" value="Genomic_DNA"/>
</dbReference>
<evidence type="ECO:0000313" key="3">
    <source>
        <dbReference type="EMBL" id="WAH35891.1"/>
    </source>
</evidence>
<feature type="transmembrane region" description="Helical" evidence="1">
    <location>
        <begin position="9"/>
        <end position="27"/>
    </location>
</feature>
<dbReference type="CDD" id="cd03392">
    <property type="entry name" value="PAP2_like_2"/>
    <property type="match status" value="1"/>
</dbReference>
<dbReference type="RefSeq" id="WP_268043180.1">
    <property type="nucleotide sequence ID" value="NZ_CP104064.1"/>
</dbReference>
<dbReference type="Pfam" id="PF01569">
    <property type="entry name" value="PAP2"/>
    <property type="match status" value="1"/>
</dbReference>
<keyword evidence="1" id="KW-0812">Transmembrane</keyword>
<dbReference type="PANTHER" id="PTHR14969:SF13">
    <property type="entry name" value="AT30094P"/>
    <property type="match status" value="1"/>
</dbReference>
<name>A0ABY6Z0X8_9BACL</name>
<keyword evidence="1" id="KW-1133">Transmembrane helix</keyword>
<keyword evidence="4" id="KW-1185">Reference proteome</keyword>
<feature type="transmembrane region" description="Helical" evidence="1">
    <location>
        <begin position="191"/>
        <end position="210"/>
    </location>
</feature>
<evidence type="ECO:0000259" key="2">
    <source>
        <dbReference type="SMART" id="SM00014"/>
    </source>
</evidence>
<dbReference type="SUPFAM" id="SSF48317">
    <property type="entry name" value="Acid phosphatase/Vanadium-dependent haloperoxidase"/>
    <property type="match status" value="1"/>
</dbReference>
<dbReference type="Gene3D" id="1.20.144.10">
    <property type="entry name" value="Phosphatidic acid phosphatase type 2/haloperoxidase"/>
    <property type="match status" value="2"/>
</dbReference>
<protein>
    <submittedName>
        <fullName evidence="3">Phosphatase PAP2 family protein</fullName>
    </submittedName>
</protein>
<proteinExistence type="predicted"/>
<evidence type="ECO:0000313" key="4">
    <source>
        <dbReference type="Proteomes" id="UP001164803"/>
    </source>
</evidence>
<feature type="transmembrane region" description="Helical" evidence="1">
    <location>
        <begin position="60"/>
        <end position="82"/>
    </location>
</feature>
<organism evidence="3 4">
    <name type="scientific">Alicyclobacillus dauci</name>
    <dbReference type="NCBI Taxonomy" id="1475485"/>
    <lineage>
        <taxon>Bacteria</taxon>
        <taxon>Bacillati</taxon>
        <taxon>Bacillota</taxon>
        <taxon>Bacilli</taxon>
        <taxon>Bacillales</taxon>
        <taxon>Alicyclobacillaceae</taxon>
        <taxon>Alicyclobacillus</taxon>
    </lineage>
</organism>
<evidence type="ECO:0000256" key="1">
    <source>
        <dbReference type="SAM" id="Phobius"/>
    </source>
</evidence>
<dbReference type="SMART" id="SM00014">
    <property type="entry name" value="acidPPc"/>
    <property type="match status" value="1"/>
</dbReference>
<feature type="domain" description="Phosphatidic acid phosphatase type 2/haloperoxidase" evidence="2">
    <location>
        <begin position="91"/>
        <end position="202"/>
    </location>
</feature>
<dbReference type="InterPro" id="IPR036938">
    <property type="entry name" value="PAP2/HPO_sf"/>
</dbReference>
<dbReference type="Proteomes" id="UP001164803">
    <property type="component" value="Chromosome"/>
</dbReference>
<accession>A0ABY6Z0X8</accession>
<reference evidence="3" key="1">
    <citation type="submission" date="2022-08" db="EMBL/GenBank/DDBJ databases">
        <title>Alicyclobacillus dauci DSM2870, complete genome.</title>
        <authorList>
            <person name="Wang Q."/>
            <person name="Cai R."/>
            <person name="Wang Z."/>
        </authorList>
    </citation>
    <scope>NUCLEOTIDE SEQUENCE</scope>
    <source>
        <strain evidence="3">DSM 28700</strain>
    </source>
</reference>
<feature type="transmembrane region" description="Helical" evidence="1">
    <location>
        <begin position="156"/>
        <end position="179"/>
    </location>
</feature>
<gene>
    <name evidence="3" type="ORF">NZD86_16695</name>
</gene>
<dbReference type="PANTHER" id="PTHR14969">
    <property type="entry name" value="SPHINGOSINE-1-PHOSPHATE PHOSPHOHYDROLASE"/>
    <property type="match status" value="1"/>
</dbReference>
<dbReference type="InterPro" id="IPR000326">
    <property type="entry name" value="PAP2/HPO"/>
</dbReference>
<keyword evidence="1" id="KW-0472">Membrane</keyword>
<sequence>MHPHQKKKLLSSGLFIISFLITFALFVEKLELHRLLGFDTRIINVVQRKIDAPNTRLMKFFTFLGSPISISVLVMLVAMTFCRKGQIREATCMIIANAAGAGFNEGLKYIFRRQRPDIHRLVPAHGYSFPSGHSMGSVMFYGTLCYFICRQLTNGLLKILLCTASGLMIMITGVSRIYLGVHYPSDVVSGYAAAGAWLSASIKGFNAFLFKGPRYH</sequence>